<protein>
    <submittedName>
        <fullName evidence="2">Uncharacterized protein</fullName>
    </submittedName>
</protein>
<comment type="caution">
    <text evidence="2">The sequence shown here is derived from an EMBL/GenBank/DDBJ whole genome shotgun (WGS) entry which is preliminary data.</text>
</comment>
<name>A0A2A9G3F3_9PSEU</name>
<reference evidence="2 3" key="1">
    <citation type="submission" date="2017-10" db="EMBL/GenBank/DDBJ databases">
        <title>Sequencing the genomes of 1000 actinobacteria strains.</title>
        <authorList>
            <person name="Klenk H.-P."/>
        </authorList>
    </citation>
    <scope>NUCLEOTIDE SEQUENCE [LARGE SCALE GENOMIC DNA]</scope>
    <source>
        <strain evidence="2 3">DSM 46092</strain>
    </source>
</reference>
<evidence type="ECO:0000256" key="1">
    <source>
        <dbReference type="SAM" id="SignalP"/>
    </source>
</evidence>
<keyword evidence="1" id="KW-0732">Signal</keyword>
<gene>
    <name evidence="2" type="ORF">ATK36_1003</name>
</gene>
<keyword evidence="3" id="KW-1185">Reference proteome</keyword>
<evidence type="ECO:0000313" key="2">
    <source>
        <dbReference type="EMBL" id="PFG57421.1"/>
    </source>
</evidence>
<organism evidence="2 3">
    <name type="scientific">Amycolatopsis sulphurea</name>
    <dbReference type="NCBI Taxonomy" id="76022"/>
    <lineage>
        <taxon>Bacteria</taxon>
        <taxon>Bacillati</taxon>
        <taxon>Actinomycetota</taxon>
        <taxon>Actinomycetes</taxon>
        <taxon>Pseudonocardiales</taxon>
        <taxon>Pseudonocardiaceae</taxon>
        <taxon>Amycolatopsis</taxon>
    </lineage>
</organism>
<dbReference type="PROSITE" id="PS51318">
    <property type="entry name" value="TAT"/>
    <property type="match status" value="1"/>
</dbReference>
<proteinExistence type="predicted"/>
<dbReference type="Proteomes" id="UP000243542">
    <property type="component" value="Unassembled WGS sequence"/>
</dbReference>
<feature type="chain" id="PRO_5038873453" evidence="1">
    <location>
        <begin position="20"/>
        <end position="181"/>
    </location>
</feature>
<evidence type="ECO:0000313" key="3">
    <source>
        <dbReference type="Proteomes" id="UP000243542"/>
    </source>
</evidence>
<accession>A0A2A9G3F3</accession>
<feature type="signal peptide" evidence="1">
    <location>
        <begin position="1"/>
        <end position="19"/>
    </location>
</feature>
<dbReference type="EMBL" id="PDJK01000001">
    <property type="protein sequence ID" value="PFG57421.1"/>
    <property type="molecule type" value="Genomic_DNA"/>
</dbReference>
<dbReference type="RefSeq" id="WP_211291819.1">
    <property type="nucleotide sequence ID" value="NZ_JBIAKZ010000006.1"/>
</dbReference>
<sequence>MTVPACSALSRRLFLGSTAATVGTIALTGFTATTAAAAPTGASAWTGSTSGNGWPILAKATAFRIEGSNQAVRLVDGDAATILLHVARRFHYEIDTLRDGGVVGFTPGRPVTQPFESNCLSGTAITIRSICYPLGAHGGFYPRVPAKLVGDPAAGDAEVCATTSWRAPDRFRVCEGALHRL</sequence>
<dbReference type="InterPro" id="IPR006311">
    <property type="entry name" value="TAT_signal"/>
</dbReference>
<dbReference type="AlphaFoldDB" id="A0A2A9G3F3"/>